<keyword evidence="2" id="KW-1185">Reference proteome</keyword>
<evidence type="ECO:0000313" key="2">
    <source>
        <dbReference type="Proteomes" id="UP000254869"/>
    </source>
</evidence>
<gene>
    <name evidence="1" type="ORF">DFR76_107399</name>
</gene>
<sequence length="148" mass="16786">MTTMSIAGVLPTAPQLLCAFQGRRFEDRALLRSARALAELHARRVQVRDPIMVAEIDCRRGELVDDINDWVEQEMPQHRNGASLHTESLGAVVDRMARSWVDANQAIDRHGPRSDNTHKHWYHLAELVDGYTDLVIDVAGGRRRLPEQ</sequence>
<proteinExistence type="predicted"/>
<name>A0A370I4F0_9NOCA</name>
<dbReference type="Pfam" id="PF14063">
    <property type="entry name" value="DUF4254"/>
    <property type="match status" value="1"/>
</dbReference>
<dbReference type="InterPro" id="IPR025350">
    <property type="entry name" value="DUF4254"/>
</dbReference>
<accession>A0A370I4F0</accession>
<comment type="caution">
    <text evidence="1">The sequence shown here is derived from an EMBL/GenBank/DDBJ whole genome shotgun (WGS) entry which is preliminary data.</text>
</comment>
<dbReference type="Proteomes" id="UP000254869">
    <property type="component" value="Unassembled WGS sequence"/>
</dbReference>
<evidence type="ECO:0000313" key="1">
    <source>
        <dbReference type="EMBL" id="RDI65021.1"/>
    </source>
</evidence>
<organism evidence="1 2">
    <name type="scientific">Nocardia pseudobrasiliensis</name>
    <dbReference type="NCBI Taxonomy" id="45979"/>
    <lineage>
        <taxon>Bacteria</taxon>
        <taxon>Bacillati</taxon>
        <taxon>Actinomycetota</taxon>
        <taxon>Actinomycetes</taxon>
        <taxon>Mycobacteriales</taxon>
        <taxon>Nocardiaceae</taxon>
        <taxon>Nocardia</taxon>
    </lineage>
</organism>
<protein>
    <submittedName>
        <fullName evidence="1">Uncharacterized protein DUF4254</fullName>
    </submittedName>
</protein>
<dbReference type="AlphaFoldDB" id="A0A370I4F0"/>
<dbReference type="EMBL" id="QQBC01000007">
    <property type="protein sequence ID" value="RDI65021.1"/>
    <property type="molecule type" value="Genomic_DNA"/>
</dbReference>
<reference evidence="1 2" key="1">
    <citation type="submission" date="2018-07" db="EMBL/GenBank/DDBJ databases">
        <title>Genomic Encyclopedia of Type Strains, Phase IV (KMG-IV): sequencing the most valuable type-strain genomes for metagenomic binning, comparative biology and taxonomic classification.</title>
        <authorList>
            <person name="Goeker M."/>
        </authorList>
    </citation>
    <scope>NUCLEOTIDE SEQUENCE [LARGE SCALE GENOMIC DNA]</scope>
    <source>
        <strain evidence="1 2">DSM 44290</strain>
    </source>
</reference>